<proteinExistence type="predicted"/>
<dbReference type="Proteomes" id="UP000553632">
    <property type="component" value="Unassembled WGS sequence"/>
</dbReference>
<name>A0A7J6S7L5_PEROL</name>
<protein>
    <submittedName>
        <fullName evidence="1">Uncharacterized protein</fullName>
    </submittedName>
</protein>
<dbReference type="AlphaFoldDB" id="A0A7J6S7L5"/>
<reference evidence="1 2" key="1">
    <citation type="submission" date="2020-04" db="EMBL/GenBank/DDBJ databases">
        <title>Perkinsus olseni comparative genomics.</title>
        <authorList>
            <person name="Bogema D.R."/>
        </authorList>
    </citation>
    <scope>NUCLEOTIDE SEQUENCE [LARGE SCALE GENOMIC DNA]</scope>
    <source>
        <strain evidence="1 2">ATCC PRA-207</strain>
    </source>
</reference>
<feature type="non-terminal residue" evidence="1">
    <location>
        <position position="117"/>
    </location>
</feature>
<keyword evidence="2" id="KW-1185">Reference proteome</keyword>
<dbReference type="EMBL" id="JABANO010020285">
    <property type="protein sequence ID" value="KAF4728763.1"/>
    <property type="molecule type" value="Genomic_DNA"/>
</dbReference>
<accession>A0A7J6S7L5</accession>
<evidence type="ECO:0000313" key="2">
    <source>
        <dbReference type="Proteomes" id="UP000553632"/>
    </source>
</evidence>
<sequence length="117" mass="12901">DSVETSTEAWVLAMLSVVTDFAKRTCLVVVEGDFCWAPKVALSITEGDGDTLMNTGNEAIVGRVTEERKGGLAFFWKLEQQPGGAMQAITLHHAQVTTIHQRNKIDDSCRTYRRDAS</sequence>
<gene>
    <name evidence="1" type="ORF">FOZ63_002057</name>
</gene>
<evidence type="ECO:0000313" key="1">
    <source>
        <dbReference type="EMBL" id="KAF4728763.1"/>
    </source>
</evidence>
<comment type="caution">
    <text evidence="1">The sequence shown here is derived from an EMBL/GenBank/DDBJ whole genome shotgun (WGS) entry which is preliminary data.</text>
</comment>
<organism evidence="1 2">
    <name type="scientific">Perkinsus olseni</name>
    <name type="common">Perkinsus atlanticus</name>
    <dbReference type="NCBI Taxonomy" id="32597"/>
    <lineage>
        <taxon>Eukaryota</taxon>
        <taxon>Sar</taxon>
        <taxon>Alveolata</taxon>
        <taxon>Perkinsozoa</taxon>
        <taxon>Perkinsea</taxon>
        <taxon>Perkinsida</taxon>
        <taxon>Perkinsidae</taxon>
        <taxon>Perkinsus</taxon>
    </lineage>
</organism>